<gene>
    <name evidence="1" type="ORF">FGK64_21900</name>
</gene>
<dbReference type="Pfam" id="PF04860">
    <property type="entry name" value="Phage_portal"/>
    <property type="match status" value="1"/>
</dbReference>
<organism evidence="1 2">
    <name type="scientific">Arenibacterium halophilum</name>
    <dbReference type="NCBI Taxonomy" id="2583821"/>
    <lineage>
        <taxon>Bacteria</taxon>
        <taxon>Pseudomonadati</taxon>
        <taxon>Pseudomonadota</taxon>
        <taxon>Alphaproteobacteria</taxon>
        <taxon>Rhodobacterales</taxon>
        <taxon>Paracoccaceae</taxon>
        <taxon>Arenibacterium</taxon>
    </lineage>
</organism>
<accession>A0ABY2WXU4</accession>
<dbReference type="Gene3D" id="3.30.1120.70">
    <property type="match status" value="1"/>
</dbReference>
<evidence type="ECO:0000313" key="1">
    <source>
        <dbReference type="EMBL" id="TMV07309.1"/>
    </source>
</evidence>
<dbReference type="Proteomes" id="UP001191082">
    <property type="component" value="Unassembled WGS sequence"/>
</dbReference>
<proteinExistence type="predicted"/>
<protein>
    <submittedName>
        <fullName evidence="1">Phage portal protein</fullName>
    </submittedName>
</protein>
<sequence length="440" mass="49884">MGLFNLFGGGRDAAMAEATRDAGEDRWFEGGGARSEIDVAVSIERARKVPVIRDCLHTLSENVAGLQFGCFQRLDERRRRRLDQHPAMRLLSNPNRRQTSYEFLACMVDDLASHGDFMARMIFDAAGNVVELRRINPDPAVTHVDEVEGVKRFTTRDARGQDHRYLEEEVWHIPLPPLKDGLRGTSPILDDGREAVAVAIALQRYANILFKNDGTPPYAITMDGNFKGADDKKNFLKAWRRWTSGKNRHTPAVLEYGMKPTRMGLTAEEAQFLETRKELWLDLTRLWRVPPHKVGIMDKATFSNIEHQALEFVTDTLRPVLELIERSVAKFLIEEDDVFFEFNVESLLRGDIKTRFEAYALGRQWGWLSVNDVLRMENLNGIGAAGDRYVEPLNMVPVGTGPGGRERDERAAIDRSIAFLRETTARNGGRPRLELVKHAA</sequence>
<dbReference type="Gene3D" id="3.40.140.120">
    <property type="match status" value="1"/>
</dbReference>
<dbReference type="EMBL" id="VCPC01000010">
    <property type="protein sequence ID" value="TMV07309.1"/>
    <property type="molecule type" value="Genomic_DNA"/>
</dbReference>
<dbReference type="InterPro" id="IPR006944">
    <property type="entry name" value="Phage/GTA_portal"/>
</dbReference>
<dbReference type="Gene3D" id="1.20.1270.210">
    <property type="match status" value="1"/>
</dbReference>
<reference evidence="1 2" key="1">
    <citation type="submission" date="2019-05" db="EMBL/GenBank/DDBJ databases">
        <title>Marivita sp. nov. isolated from sea sediment.</title>
        <authorList>
            <person name="Kim W."/>
        </authorList>
    </citation>
    <scope>NUCLEOTIDE SEQUENCE [LARGE SCALE GENOMIC DNA]</scope>
    <source>
        <strain evidence="1 2">CAU 1492</strain>
    </source>
</reference>
<name>A0ABY2WXU4_9RHOB</name>
<dbReference type="InterPro" id="IPR006427">
    <property type="entry name" value="Portal_HK97"/>
</dbReference>
<keyword evidence="2" id="KW-1185">Reference proteome</keyword>
<evidence type="ECO:0000313" key="2">
    <source>
        <dbReference type="Proteomes" id="UP001191082"/>
    </source>
</evidence>
<dbReference type="NCBIfam" id="TIGR01537">
    <property type="entry name" value="portal_HK97"/>
    <property type="match status" value="1"/>
</dbReference>
<dbReference type="RefSeq" id="WP_138865993.1">
    <property type="nucleotide sequence ID" value="NZ_VCPC01000010.1"/>
</dbReference>
<comment type="caution">
    <text evidence="1">The sequence shown here is derived from an EMBL/GenBank/DDBJ whole genome shotgun (WGS) entry which is preliminary data.</text>
</comment>